<evidence type="ECO:0000313" key="8">
    <source>
        <dbReference type="EMBL" id="MUH72950.1"/>
    </source>
</evidence>
<reference evidence="8 9" key="1">
    <citation type="submission" date="2019-11" db="EMBL/GenBank/DDBJ databases">
        <title>P. haliotis isolates from Z. marina roots.</title>
        <authorList>
            <person name="Cohen M."/>
            <person name="Jospin G."/>
            <person name="Eisen J.A."/>
            <person name="Coil D.A."/>
        </authorList>
    </citation>
    <scope>NUCLEOTIDE SEQUENCE [LARGE SCALE GENOMIC DNA]</scope>
    <source>
        <strain evidence="8 9">UCD-MCMsp1aY</strain>
    </source>
</reference>
<protein>
    <submittedName>
        <fullName evidence="8">RDD family protein</fullName>
    </submittedName>
</protein>
<evidence type="ECO:0000256" key="6">
    <source>
        <dbReference type="SAM" id="Phobius"/>
    </source>
</evidence>
<dbReference type="AlphaFoldDB" id="A0A6N8FDC4"/>
<comment type="subcellular location">
    <subcellularLocation>
        <location evidence="1">Cell membrane</location>
        <topology evidence="1">Multi-pass membrane protein</topology>
    </subcellularLocation>
</comment>
<evidence type="ECO:0000256" key="4">
    <source>
        <dbReference type="ARBA" id="ARBA00022989"/>
    </source>
</evidence>
<keyword evidence="9" id="KW-1185">Reference proteome</keyword>
<dbReference type="EMBL" id="WOCD01000005">
    <property type="protein sequence ID" value="MUH72950.1"/>
    <property type="molecule type" value="Genomic_DNA"/>
</dbReference>
<proteinExistence type="predicted"/>
<name>A0A6N8FDC4_9GAMM</name>
<dbReference type="Proteomes" id="UP000439994">
    <property type="component" value="Unassembled WGS sequence"/>
</dbReference>
<feature type="transmembrane region" description="Helical" evidence="6">
    <location>
        <begin position="47"/>
        <end position="66"/>
    </location>
</feature>
<comment type="caution">
    <text evidence="8">The sequence shown here is derived from an EMBL/GenBank/DDBJ whole genome shotgun (WGS) entry which is preliminary data.</text>
</comment>
<dbReference type="PANTHER" id="PTHR36115:SF10">
    <property type="entry name" value="RDD DOMAIN-CONTAINING PROTEIN"/>
    <property type="match status" value="1"/>
</dbReference>
<accession>A0A6N8FDC4</accession>
<evidence type="ECO:0000256" key="3">
    <source>
        <dbReference type="ARBA" id="ARBA00022692"/>
    </source>
</evidence>
<keyword evidence="3 6" id="KW-0812">Transmembrane</keyword>
<keyword evidence="2" id="KW-1003">Cell membrane</keyword>
<organism evidence="8 9">
    <name type="scientific">Psychrosphaera haliotis</name>
    <dbReference type="NCBI Taxonomy" id="555083"/>
    <lineage>
        <taxon>Bacteria</taxon>
        <taxon>Pseudomonadati</taxon>
        <taxon>Pseudomonadota</taxon>
        <taxon>Gammaproteobacteria</taxon>
        <taxon>Alteromonadales</taxon>
        <taxon>Pseudoalteromonadaceae</taxon>
        <taxon>Psychrosphaera</taxon>
    </lineage>
</organism>
<keyword evidence="4 6" id="KW-1133">Transmembrane helix</keyword>
<dbReference type="InterPro" id="IPR051791">
    <property type="entry name" value="Pra-immunoreactive"/>
</dbReference>
<dbReference type="OrthoDB" id="9793824at2"/>
<evidence type="ECO:0000256" key="5">
    <source>
        <dbReference type="ARBA" id="ARBA00023136"/>
    </source>
</evidence>
<evidence type="ECO:0000256" key="2">
    <source>
        <dbReference type="ARBA" id="ARBA00022475"/>
    </source>
</evidence>
<evidence type="ECO:0000259" key="7">
    <source>
        <dbReference type="Pfam" id="PF06271"/>
    </source>
</evidence>
<sequence>MVYDWLAVIALSMLVTIINLIIVSYGADFGLFDLTSYDDPSAYLNDQTWFQVELVLWVWLFYAWFWHDGGQTIGMRAWRLKLQRLDGQPLELTRSFKRAAYSLFGLGNLMLLVNPKKKLSVQDALTKTEMIVLTKEQNKQIYLRGIEDPEER</sequence>
<evidence type="ECO:0000256" key="1">
    <source>
        <dbReference type="ARBA" id="ARBA00004651"/>
    </source>
</evidence>
<dbReference type="PANTHER" id="PTHR36115">
    <property type="entry name" value="PROLINE-RICH ANTIGEN HOMOLOG-RELATED"/>
    <property type="match status" value="1"/>
</dbReference>
<keyword evidence="5 6" id="KW-0472">Membrane</keyword>
<gene>
    <name evidence="8" type="ORF">GNP35_10925</name>
</gene>
<feature type="transmembrane region" description="Helical" evidence="6">
    <location>
        <begin position="5"/>
        <end position="27"/>
    </location>
</feature>
<dbReference type="Pfam" id="PF06271">
    <property type="entry name" value="RDD"/>
    <property type="match status" value="1"/>
</dbReference>
<dbReference type="GO" id="GO:0005886">
    <property type="term" value="C:plasma membrane"/>
    <property type="evidence" value="ECO:0007669"/>
    <property type="project" value="UniProtKB-SubCell"/>
</dbReference>
<feature type="domain" description="RDD" evidence="7">
    <location>
        <begin position="8"/>
        <end position="113"/>
    </location>
</feature>
<evidence type="ECO:0000313" key="9">
    <source>
        <dbReference type="Proteomes" id="UP000439994"/>
    </source>
</evidence>
<dbReference type="InterPro" id="IPR010432">
    <property type="entry name" value="RDD"/>
</dbReference>